<dbReference type="InterPro" id="IPR012338">
    <property type="entry name" value="Beta-lactam/transpept-like"/>
</dbReference>
<organism evidence="3 4">
    <name type="scientific">Agromyces ramosus</name>
    <dbReference type="NCBI Taxonomy" id="33879"/>
    <lineage>
        <taxon>Bacteria</taxon>
        <taxon>Bacillati</taxon>
        <taxon>Actinomycetota</taxon>
        <taxon>Actinomycetes</taxon>
        <taxon>Micrococcales</taxon>
        <taxon>Microbacteriaceae</taxon>
        <taxon>Agromyces</taxon>
    </lineage>
</organism>
<sequence length="418" mass="42301">MTSPGRIIGIVIGAVAILGIGVYGPAMLLGPLPEVSVSLEPAATSAAEVPALSLPQAGASAIAVVGDDGAGETVATAGDPAAVPIGGAAKMVTLLVTLDSLPLPADGAGPAIPIGPEDYTDYLRYSGEGSRSLPVSPGETWTERDVVRAVLLASSNNHADTLVRWAFGGVEPYVEAANTWLAEQGFTATRVDDATGLSGDNVGTADELARLAALLLADGQLAAMLDEPGAAPLGARNVPDLVGRESDGDVRAITRSFTDQAGLSYVYTAELPVVEGVDGGPRRITGAMLLMPDYETLDPAVVTAVESAAAASAPVTVIAAGTPYARVEAPWGDQADLVASVDRSDAAWGSAFGEASVSVDDFSVAPEGREVGRVSVPTAAGEIASPLRLAGDIRDPGPVWRLTNPATLIGAFFAGQED</sequence>
<keyword evidence="3" id="KW-0378">Hydrolase</keyword>
<accession>A0A4Q7MH74</accession>
<proteinExistence type="predicted"/>
<dbReference type="GO" id="GO:0006508">
    <property type="term" value="P:proteolysis"/>
    <property type="evidence" value="ECO:0007669"/>
    <property type="project" value="InterPro"/>
</dbReference>
<evidence type="ECO:0000313" key="3">
    <source>
        <dbReference type="EMBL" id="RZS66082.1"/>
    </source>
</evidence>
<keyword evidence="3" id="KW-0645">Protease</keyword>
<dbReference type="InterPro" id="IPR001967">
    <property type="entry name" value="Peptidase_S11_N"/>
</dbReference>
<dbReference type="EMBL" id="SGWY01000002">
    <property type="protein sequence ID" value="RZS66082.1"/>
    <property type="molecule type" value="Genomic_DNA"/>
</dbReference>
<keyword evidence="1" id="KW-0472">Membrane</keyword>
<dbReference type="OrthoDB" id="5241551at2"/>
<protein>
    <submittedName>
        <fullName evidence="3">D-alanyl-D-alanine carboxypeptidase (Penicillin-binding protein 5/6)</fullName>
    </submittedName>
</protein>
<feature type="transmembrane region" description="Helical" evidence="1">
    <location>
        <begin position="7"/>
        <end position="29"/>
    </location>
</feature>
<dbReference type="Proteomes" id="UP000293289">
    <property type="component" value="Unassembled WGS sequence"/>
</dbReference>
<gene>
    <name evidence="3" type="ORF">EV187_1793</name>
</gene>
<feature type="domain" description="Peptidase S11 D-alanyl-D-alanine carboxypeptidase A N-terminal" evidence="2">
    <location>
        <begin position="60"/>
        <end position="218"/>
    </location>
</feature>
<keyword evidence="3" id="KW-0121">Carboxypeptidase</keyword>
<evidence type="ECO:0000313" key="4">
    <source>
        <dbReference type="Proteomes" id="UP000293289"/>
    </source>
</evidence>
<dbReference type="AlphaFoldDB" id="A0A4Q7MH74"/>
<dbReference type="GO" id="GO:0009002">
    <property type="term" value="F:serine-type D-Ala-D-Ala carboxypeptidase activity"/>
    <property type="evidence" value="ECO:0007669"/>
    <property type="project" value="InterPro"/>
</dbReference>
<keyword evidence="1" id="KW-1133">Transmembrane helix</keyword>
<evidence type="ECO:0000259" key="2">
    <source>
        <dbReference type="Pfam" id="PF00768"/>
    </source>
</evidence>
<comment type="caution">
    <text evidence="3">The sequence shown here is derived from an EMBL/GenBank/DDBJ whole genome shotgun (WGS) entry which is preliminary data.</text>
</comment>
<name>A0A4Q7MH74_9MICO</name>
<dbReference type="SUPFAM" id="SSF56601">
    <property type="entry name" value="beta-lactamase/transpeptidase-like"/>
    <property type="match status" value="1"/>
</dbReference>
<dbReference type="RefSeq" id="WP_130352706.1">
    <property type="nucleotide sequence ID" value="NZ_SGWY01000002.1"/>
</dbReference>
<keyword evidence="1" id="KW-0812">Transmembrane</keyword>
<dbReference type="Gene3D" id="3.40.710.10">
    <property type="entry name" value="DD-peptidase/beta-lactamase superfamily"/>
    <property type="match status" value="1"/>
</dbReference>
<reference evidence="3 4" key="1">
    <citation type="submission" date="2019-02" db="EMBL/GenBank/DDBJ databases">
        <title>Genomic Encyclopedia of Type Strains, Phase IV (KMG-IV): sequencing the most valuable type-strain genomes for metagenomic binning, comparative biology and taxonomic classification.</title>
        <authorList>
            <person name="Goeker M."/>
        </authorList>
    </citation>
    <scope>NUCLEOTIDE SEQUENCE [LARGE SCALE GENOMIC DNA]</scope>
    <source>
        <strain evidence="3 4">DSM 43045</strain>
    </source>
</reference>
<evidence type="ECO:0000256" key="1">
    <source>
        <dbReference type="SAM" id="Phobius"/>
    </source>
</evidence>
<dbReference type="Pfam" id="PF00768">
    <property type="entry name" value="Peptidase_S11"/>
    <property type="match status" value="1"/>
</dbReference>
<keyword evidence="4" id="KW-1185">Reference proteome</keyword>